<proteinExistence type="predicted"/>
<comment type="subcellular location">
    <subcellularLocation>
        <location evidence="1">Cell membrane</location>
        <topology evidence="1">Lipid-anchor</topology>
        <topology evidence="1">GPI-anchor</topology>
    </subcellularLocation>
</comment>
<evidence type="ECO:0000256" key="6">
    <source>
        <dbReference type="ARBA" id="ARBA00023288"/>
    </source>
</evidence>
<evidence type="ECO:0000256" key="3">
    <source>
        <dbReference type="ARBA" id="ARBA00022622"/>
    </source>
</evidence>
<dbReference type="GO" id="GO:0005886">
    <property type="term" value="C:plasma membrane"/>
    <property type="evidence" value="ECO:0007669"/>
    <property type="project" value="UniProtKB-SubCell"/>
</dbReference>
<keyword evidence="4" id="KW-0472">Membrane</keyword>
<protein>
    <submittedName>
        <fullName evidence="9">Variant surface glycoprotein</fullName>
    </submittedName>
</protein>
<dbReference type="AlphaFoldDB" id="A0A1V0FYF3"/>
<dbReference type="SUPFAM" id="SSF58087">
    <property type="entry name" value="Variant surface glycoprotein (N-terminal domain)"/>
    <property type="match status" value="1"/>
</dbReference>
<reference evidence="9" key="1">
    <citation type="submission" date="2016-12" db="EMBL/GenBank/DDBJ databases">
        <title>Extending the VSGnome of Trypanosoma brucei strain TREU927.</title>
        <authorList>
            <person name="Cross G.A."/>
        </authorList>
    </citation>
    <scope>NUCLEOTIDE SEQUENCE</scope>
    <source>
        <strain evidence="9">Tb927.99.1730</strain>
    </source>
</reference>
<evidence type="ECO:0000313" key="9">
    <source>
        <dbReference type="EMBL" id="ARB50860.1"/>
    </source>
</evidence>
<dbReference type="Gene3D" id="3.90.150.10">
    <property type="entry name" value="Variant Surface Glycoprotein, subunit A domain 1"/>
    <property type="match status" value="1"/>
</dbReference>
<keyword evidence="6" id="KW-0449">Lipoprotein</keyword>
<evidence type="ECO:0000256" key="5">
    <source>
        <dbReference type="ARBA" id="ARBA00023180"/>
    </source>
</evidence>
<dbReference type="EMBL" id="KY404609">
    <property type="protein sequence ID" value="ARB50860.1"/>
    <property type="molecule type" value="Genomic_DNA"/>
</dbReference>
<dbReference type="GO" id="GO:0098552">
    <property type="term" value="C:side of membrane"/>
    <property type="evidence" value="ECO:0007669"/>
    <property type="project" value="UniProtKB-KW"/>
</dbReference>
<organism evidence="9">
    <name type="scientific">Trypanosoma brucei</name>
    <dbReference type="NCBI Taxonomy" id="5691"/>
    <lineage>
        <taxon>Eukaryota</taxon>
        <taxon>Discoba</taxon>
        <taxon>Euglenozoa</taxon>
        <taxon>Kinetoplastea</taxon>
        <taxon>Metakinetoplastina</taxon>
        <taxon>Trypanosomatida</taxon>
        <taxon>Trypanosomatidae</taxon>
        <taxon>Trypanosoma</taxon>
    </lineage>
</organism>
<sequence>MSAASEAAAKLTLAALKATDDNSTRVFGAAAIAAQQCGRSAAEALKNLAATALNAVANAAKTAGHISEIFDMLRGASVGRSTRKCIVQKGGTTQTTAKSVADYSCPKDILDMADAKDSLDNTQVTSQGFPTLTTGLDLHSAAVNNGCSFLSASNDDQTALWQATGGATGETVKLAQGFITITPHGTPTSETAVLTQLDSFASSWQKENPSDTPQRVYNKIGALMQLTHKSCESNSKRNPYHGSVTGQTSTHFNPAVQPPRRENSSGGRKQFNKQCGRSRNTTS</sequence>
<feature type="compositionally biased region" description="Polar residues" evidence="7">
    <location>
        <begin position="264"/>
        <end position="283"/>
    </location>
</feature>
<accession>A0A1V0FYF3</accession>
<feature type="domain" description="Trypanosome variant surface glycoprotein A-type N-terminal" evidence="8">
    <location>
        <begin position="2"/>
        <end position="230"/>
    </location>
</feature>
<name>A0A1V0FYF3_9TRYP</name>
<evidence type="ECO:0000256" key="2">
    <source>
        <dbReference type="ARBA" id="ARBA00022475"/>
    </source>
</evidence>
<keyword evidence="5" id="KW-0325">Glycoprotein</keyword>
<dbReference type="VEuPathDB" id="TriTrypDB:Tb11.v5.0695"/>
<feature type="region of interest" description="Disordered" evidence="7">
    <location>
        <begin position="232"/>
        <end position="283"/>
    </location>
</feature>
<keyword evidence="3" id="KW-0336">GPI-anchor</keyword>
<keyword evidence="2" id="KW-1003">Cell membrane</keyword>
<evidence type="ECO:0000256" key="7">
    <source>
        <dbReference type="SAM" id="MobiDB-lite"/>
    </source>
</evidence>
<dbReference type="InterPro" id="IPR001812">
    <property type="entry name" value="Trypano_VSG_A_N_dom"/>
</dbReference>
<dbReference type="VEuPathDB" id="TriTrypDB:Tb427_000332100"/>
<evidence type="ECO:0000256" key="1">
    <source>
        <dbReference type="ARBA" id="ARBA00004609"/>
    </source>
</evidence>
<evidence type="ECO:0000256" key="4">
    <source>
        <dbReference type="ARBA" id="ARBA00023136"/>
    </source>
</evidence>
<evidence type="ECO:0000259" key="8">
    <source>
        <dbReference type="Pfam" id="PF00913"/>
    </source>
</evidence>
<dbReference type="GO" id="GO:0042783">
    <property type="term" value="P:symbiont-mediated evasion of host immune response"/>
    <property type="evidence" value="ECO:0007669"/>
    <property type="project" value="InterPro"/>
</dbReference>
<dbReference type="Pfam" id="PF00913">
    <property type="entry name" value="Trypan_glycop"/>
    <property type="match status" value="1"/>
</dbReference>